<dbReference type="AlphaFoldDB" id="A0A0D1XCX0"/>
<evidence type="ECO:0000256" key="1">
    <source>
        <dbReference type="ARBA" id="ARBA00006082"/>
    </source>
</evidence>
<evidence type="ECO:0000256" key="2">
    <source>
        <dbReference type="ARBA" id="ARBA00022763"/>
    </source>
</evidence>
<evidence type="ECO:0000313" key="6">
    <source>
        <dbReference type="Proteomes" id="UP000053599"/>
    </source>
</evidence>
<feature type="region of interest" description="Disordered" evidence="3">
    <location>
        <begin position="728"/>
        <end position="771"/>
    </location>
</feature>
<feature type="compositionally biased region" description="Basic and acidic residues" evidence="3">
    <location>
        <begin position="742"/>
        <end position="771"/>
    </location>
</feature>
<dbReference type="STRING" id="1016849.A0A0D1XCX0"/>
<evidence type="ECO:0000256" key="3">
    <source>
        <dbReference type="SAM" id="MobiDB-lite"/>
    </source>
</evidence>
<dbReference type="GO" id="GO:0006298">
    <property type="term" value="P:mismatch repair"/>
    <property type="evidence" value="ECO:0007669"/>
    <property type="project" value="InterPro"/>
</dbReference>
<organism evidence="5 6">
    <name type="scientific">Exophiala sideris</name>
    <dbReference type="NCBI Taxonomy" id="1016849"/>
    <lineage>
        <taxon>Eukaryota</taxon>
        <taxon>Fungi</taxon>
        <taxon>Dikarya</taxon>
        <taxon>Ascomycota</taxon>
        <taxon>Pezizomycotina</taxon>
        <taxon>Eurotiomycetes</taxon>
        <taxon>Chaetothyriomycetidae</taxon>
        <taxon>Chaetothyriales</taxon>
        <taxon>Herpotrichiellaceae</taxon>
        <taxon>Exophiala</taxon>
    </lineage>
</organism>
<feature type="compositionally biased region" description="Basic and acidic residues" evidence="3">
    <location>
        <begin position="667"/>
        <end position="682"/>
    </location>
</feature>
<evidence type="ECO:0000313" key="5">
    <source>
        <dbReference type="EMBL" id="KIV85716.1"/>
    </source>
</evidence>
<dbReference type="HOGENOM" id="CLU_011171_4_0_1"/>
<dbReference type="GO" id="GO:0032389">
    <property type="term" value="C:MutLalpha complex"/>
    <property type="evidence" value="ECO:0007669"/>
    <property type="project" value="TreeGrafter"/>
</dbReference>
<dbReference type="Proteomes" id="UP000053599">
    <property type="component" value="Unassembled WGS sequence"/>
</dbReference>
<dbReference type="InterPro" id="IPR020568">
    <property type="entry name" value="Ribosomal_Su5_D2-typ_SF"/>
</dbReference>
<dbReference type="PANTHER" id="PTHR10073:SF41">
    <property type="entry name" value="MISMATCH REPAIR PROTEIN, PUTATIVE (AFU_ORTHOLOGUE AFUA_8G05820)-RELATED"/>
    <property type="match status" value="1"/>
</dbReference>
<dbReference type="SMART" id="SM01340">
    <property type="entry name" value="DNA_mis_repair"/>
    <property type="match status" value="1"/>
</dbReference>
<accession>A0A0D1XCX0</accession>
<feature type="compositionally biased region" description="Polar residues" evidence="3">
    <location>
        <begin position="561"/>
        <end position="570"/>
    </location>
</feature>
<dbReference type="GO" id="GO:0005524">
    <property type="term" value="F:ATP binding"/>
    <property type="evidence" value="ECO:0007669"/>
    <property type="project" value="InterPro"/>
</dbReference>
<dbReference type="Pfam" id="PF01119">
    <property type="entry name" value="DNA_mis_repair"/>
    <property type="match status" value="1"/>
</dbReference>
<dbReference type="SUPFAM" id="SSF55874">
    <property type="entry name" value="ATPase domain of HSP90 chaperone/DNA topoisomerase II/histidine kinase"/>
    <property type="match status" value="1"/>
</dbReference>
<feature type="region of interest" description="Disordered" evidence="3">
    <location>
        <begin position="464"/>
        <end position="634"/>
    </location>
</feature>
<dbReference type="Pfam" id="PF13589">
    <property type="entry name" value="HATPase_c_3"/>
    <property type="match status" value="1"/>
</dbReference>
<feature type="domain" description="DNA mismatch repair protein S5" evidence="4">
    <location>
        <begin position="218"/>
        <end position="356"/>
    </location>
</feature>
<dbReference type="FunFam" id="3.30.565.10:FF:000017">
    <property type="entry name" value="PMS1 homolog 1, mismatch repair system component"/>
    <property type="match status" value="1"/>
</dbReference>
<feature type="region of interest" description="Disordered" evidence="3">
    <location>
        <begin position="656"/>
        <end position="695"/>
    </location>
</feature>
<comment type="similarity">
    <text evidence="1">Belongs to the DNA mismatch repair MutL/HexB family.</text>
</comment>
<reference evidence="5 6" key="1">
    <citation type="submission" date="2015-01" db="EMBL/GenBank/DDBJ databases">
        <title>The Genome Sequence of Exophiala sideris CBS121828.</title>
        <authorList>
            <consortium name="The Broad Institute Genomics Platform"/>
            <person name="Cuomo C."/>
            <person name="de Hoog S."/>
            <person name="Gorbushina A."/>
            <person name="Stielow B."/>
            <person name="Teixiera M."/>
            <person name="Abouelleil A."/>
            <person name="Chapman S.B."/>
            <person name="Priest M."/>
            <person name="Young S.K."/>
            <person name="Wortman J."/>
            <person name="Nusbaum C."/>
            <person name="Birren B."/>
        </authorList>
    </citation>
    <scope>NUCLEOTIDE SEQUENCE [LARGE SCALE GENOMIC DNA]</scope>
    <source>
        <strain evidence="5 6">CBS 121828</strain>
    </source>
</reference>
<dbReference type="GO" id="GO:0140664">
    <property type="term" value="F:ATP-dependent DNA damage sensor activity"/>
    <property type="evidence" value="ECO:0007669"/>
    <property type="project" value="InterPro"/>
</dbReference>
<dbReference type="GO" id="GO:0030983">
    <property type="term" value="F:mismatched DNA binding"/>
    <property type="evidence" value="ECO:0007669"/>
    <property type="project" value="InterPro"/>
</dbReference>
<keyword evidence="2" id="KW-0227">DNA damage</keyword>
<sequence>MTIEALPENTTRALGSSLVLNDAKSVVKELVDNALDSRATTISVEIANNTLDIIQVKDNGTGIDIQDRQLLCKRGCTSKIRTLDDLARLGGSFLGFRGEALWSIAELSRDVVVTTRVDGEVVATSLKYAASGMLSSSSASHPVGTTVRVQDFLTNIPVRKQTALKATIKTLQAIKNLLFAFAFARPDVRFSLKVLKGKNDKLNWTYAASRTDSSTEVAAKIVGKEVAAECKECKVSSIDVDDHIDNGWEIQALLVSANADVTKIRNGPQCVSLDGRPISTDRGTMKEIAKTYKQYLQRIHSGPHNTSLSRPFLYMQIRCLPESYDVNIEPAKDEVLFLRPKSLILLAETLFRKAYPGSTAAVEENETPQTGSVTVSAADSSHKDMYHIDLDDIEVPASPTDDILVQQQSEPEDRPTAPKNPFTIAAMNRIISPKKMGEAHVAGQMPRSTQNLTQDHTLVVTHTHRTPWGHGPQLPSPVASETESMPYQNPGPPLRPWAKANRCDLDEEPESPAFRKHSHATSPNRTNLQDWLTPGSGQRQSLTREAGASIDSEARSPASPHPQQSMNLNLDNGPAFRASSSSTGPRWGPGQKPFKSPLKRLTQGHSQEPPGLPSPASLDDRSSPHGEGFVHSPALDAELTEIMDFERRKKAAIARHKKFASKSSTRSIKELLSRPREAEELRNSVSNSDEQSSVEDFDARFGSNADLIPELAAPNSTPHHNRYLAAKKALSHAHPPPSADSRLSRDNNDSDSPHERLLYQPHDRPQLSDDDPRAYFMKQQRLKAGNSRLYRTKSSKLPFESFSPNAMTLNLVATTNTFEDVHEFRNYVRDLECTDRYIKSGEMSYEELLFHDMTIDDNCANTFRKIVKACYRHEGPNGEALVPHLKIAISKETISQEQESLDVE</sequence>
<name>A0A0D1XCX0_9EURO</name>
<dbReference type="InterPro" id="IPR002099">
    <property type="entry name" value="MutL/Mlh/PMS"/>
</dbReference>
<dbReference type="GO" id="GO:0061982">
    <property type="term" value="P:meiosis I cell cycle process"/>
    <property type="evidence" value="ECO:0007669"/>
    <property type="project" value="UniProtKB-ARBA"/>
</dbReference>
<dbReference type="Gene3D" id="3.30.565.10">
    <property type="entry name" value="Histidine kinase-like ATPase, C-terminal domain"/>
    <property type="match status" value="1"/>
</dbReference>
<dbReference type="PROSITE" id="PS00058">
    <property type="entry name" value="DNA_MISMATCH_REPAIR_1"/>
    <property type="match status" value="1"/>
</dbReference>
<dbReference type="InterPro" id="IPR038973">
    <property type="entry name" value="MutL/Mlh/Pms-like"/>
</dbReference>
<dbReference type="GO" id="GO:0016887">
    <property type="term" value="F:ATP hydrolysis activity"/>
    <property type="evidence" value="ECO:0007669"/>
    <property type="project" value="InterPro"/>
</dbReference>
<dbReference type="NCBIfam" id="TIGR00585">
    <property type="entry name" value="mutl"/>
    <property type="match status" value="1"/>
</dbReference>
<dbReference type="InterPro" id="IPR036890">
    <property type="entry name" value="HATPase_C_sf"/>
</dbReference>
<dbReference type="OrthoDB" id="10263226at2759"/>
<dbReference type="InterPro" id="IPR014762">
    <property type="entry name" value="DNA_mismatch_repair_CS"/>
</dbReference>
<protein>
    <recommendedName>
        <fullName evidence="4">DNA mismatch repair protein S5 domain-containing protein</fullName>
    </recommendedName>
</protein>
<dbReference type="EMBL" id="KN846951">
    <property type="protein sequence ID" value="KIV85716.1"/>
    <property type="molecule type" value="Genomic_DNA"/>
</dbReference>
<dbReference type="SUPFAM" id="SSF54211">
    <property type="entry name" value="Ribosomal protein S5 domain 2-like"/>
    <property type="match status" value="1"/>
</dbReference>
<dbReference type="InterPro" id="IPR013507">
    <property type="entry name" value="DNA_mismatch_S5_2-like"/>
</dbReference>
<feature type="compositionally biased region" description="Polar residues" evidence="3">
    <location>
        <begin position="520"/>
        <end position="543"/>
    </location>
</feature>
<dbReference type="Gene3D" id="3.30.230.10">
    <property type="match status" value="1"/>
</dbReference>
<proteinExistence type="inferred from homology"/>
<gene>
    <name evidence="5" type="ORF">PV11_01377</name>
</gene>
<dbReference type="PANTHER" id="PTHR10073">
    <property type="entry name" value="DNA MISMATCH REPAIR PROTEIN MLH, PMS, MUTL"/>
    <property type="match status" value="1"/>
</dbReference>
<evidence type="ECO:0000259" key="4">
    <source>
        <dbReference type="SMART" id="SM01340"/>
    </source>
</evidence>
<dbReference type="InterPro" id="IPR014721">
    <property type="entry name" value="Ribsml_uS5_D2-typ_fold_subgr"/>
</dbReference>